<feature type="compositionally biased region" description="Low complexity" evidence="1">
    <location>
        <begin position="35"/>
        <end position="53"/>
    </location>
</feature>
<evidence type="ECO:0000256" key="1">
    <source>
        <dbReference type="SAM" id="MobiDB-lite"/>
    </source>
</evidence>
<keyword evidence="4" id="KW-1185">Reference proteome</keyword>
<evidence type="ECO:0000313" key="3">
    <source>
        <dbReference type="EMBL" id="MVQ48028.1"/>
    </source>
</evidence>
<proteinExistence type="predicted"/>
<dbReference type="AlphaFoldDB" id="A0A6L6XM79"/>
<dbReference type="PROSITE" id="PS51257">
    <property type="entry name" value="PROKAR_LIPOPROTEIN"/>
    <property type="match status" value="1"/>
</dbReference>
<name>A0A6L6XM79_9ACTN</name>
<feature type="region of interest" description="Disordered" evidence="1">
    <location>
        <begin position="26"/>
        <end position="66"/>
    </location>
</feature>
<evidence type="ECO:0000313" key="4">
    <source>
        <dbReference type="Proteomes" id="UP000473525"/>
    </source>
</evidence>
<dbReference type="EMBL" id="WSEK01000004">
    <property type="protein sequence ID" value="MVQ48028.1"/>
    <property type="molecule type" value="Genomic_DNA"/>
</dbReference>
<accession>A0A6L6XM79</accession>
<organism evidence="3 4">
    <name type="scientific">Nocardioides agri</name>
    <dbReference type="NCBI Taxonomy" id="2682843"/>
    <lineage>
        <taxon>Bacteria</taxon>
        <taxon>Bacillati</taxon>
        <taxon>Actinomycetota</taxon>
        <taxon>Actinomycetes</taxon>
        <taxon>Propionibacteriales</taxon>
        <taxon>Nocardioidaceae</taxon>
        <taxon>Nocardioides</taxon>
    </lineage>
</organism>
<sequence length="131" mass="13376">MQRRVSAAAAGLAVVWLLAACGDPTARTGDDGRMSDGPAGSESASASPSAPLEDLSRTPDPKGPQVRVAGTVVEGVEHGCLLLVASGQEYLLLGARPEVGARVEVVGTLDPGAMSTCQQGVPLRVQEITER</sequence>
<feature type="signal peptide" evidence="2">
    <location>
        <begin position="1"/>
        <end position="19"/>
    </location>
</feature>
<comment type="caution">
    <text evidence="3">The sequence shown here is derived from an EMBL/GenBank/DDBJ whole genome shotgun (WGS) entry which is preliminary data.</text>
</comment>
<reference evidence="3 4" key="1">
    <citation type="submission" date="2019-12" db="EMBL/GenBank/DDBJ databases">
        <authorList>
            <person name="Huq M.A."/>
        </authorList>
    </citation>
    <scope>NUCLEOTIDE SEQUENCE [LARGE SCALE GENOMIC DNA]</scope>
    <source>
        <strain evidence="3 4">MAH-18</strain>
    </source>
</reference>
<protein>
    <submittedName>
        <fullName evidence="3">Uncharacterized protein</fullName>
    </submittedName>
</protein>
<dbReference type="Proteomes" id="UP000473525">
    <property type="component" value="Unassembled WGS sequence"/>
</dbReference>
<feature type="chain" id="PRO_5038908893" evidence="2">
    <location>
        <begin position="20"/>
        <end position="131"/>
    </location>
</feature>
<gene>
    <name evidence="3" type="ORF">GON03_02470</name>
</gene>
<keyword evidence="2" id="KW-0732">Signal</keyword>
<evidence type="ECO:0000256" key="2">
    <source>
        <dbReference type="SAM" id="SignalP"/>
    </source>
</evidence>